<feature type="non-terminal residue" evidence="1">
    <location>
        <position position="21"/>
    </location>
</feature>
<reference evidence="1" key="1">
    <citation type="journal article" date="2015" name="Nature">
        <title>Complex archaea that bridge the gap between prokaryotes and eukaryotes.</title>
        <authorList>
            <person name="Spang A."/>
            <person name="Saw J.H."/>
            <person name="Jorgensen S.L."/>
            <person name="Zaremba-Niedzwiedzka K."/>
            <person name="Martijn J."/>
            <person name="Lind A.E."/>
            <person name="van Eijk R."/>
            <person name="Schleper C."/>
            <person name="Guy L."/>
            <person name="Ettema T.J."/>
        </authorList>
    </citation>
    <scope>NUCLEOTIDE SEQUENCE</scope>
</reference>
<organism evidence="1">
    <name type="scientific">marine sediment metagenome</name>
    <dbReference type="NCBI Taxonomy" id="412755"/>
    <lineage>
        <taxon>unclassified sequences</taxon>
        <taxon>metagenomes</taxon>
        <taxon>ecological metagenomes</taxon>
    </lineage>
</organism>
<dbReference type="AlphaFoldDB" id="A0A0F9A502"/>
<evidence type="ECO:0000313" key="1">
    <source>
        <dbReference type="EMBL" id="KKL04545.1"/>
    </source>
</evidence>
<dbReference type="EMBL" id="LAZR01044481">
    <property type="protein sequence ID" value="KKL04545.1"/>
    <property type="molecule type" value="Genomic_DNA"/>
</dbReference>
<gene>
    <name evidence="1" type="ORF">LCGC14_2615010</name>
</gene>
<name>A0A0F9A502_9ZZZZ</name>
<sequence length="21" mass="2614">MSNDEYTILEMKRFLATLYFK</sequence>
<protein>
    <submittedName>
        <fullName evidence="1">Uncharacterized protein</fullName>
    </submittedName>
</protein>
<proteinExistence type="predicted"/>
<accession>A0A0F9A502</accession>
<comment type="caution">
    <text evidence="1">The sequence shown here is derived from an EMBL/GenBank/DDBJ whole genome shotgun (WGS) entry which is preliminary data.</text>
</comment>